<comment type="caution">
    <text evidence="2">The sequence shown here is derived from an EMBL/GenBank/DDBJ whole genome shotgun (WGS) entry which is preliminary data.</text>
</comment>
<evidence type="ECO:0000313" key="2">
    <source>
        <dbReference type="EMBL" id="PJC33367.1"/>
    </source>
</evidence>
<dbReference type="AlphaFoldDB" id="A0A2M8F263"/>
<keyword evidence="1" id="KW-0812">Transmembrane</keyword>
<accession>A0A2M8F263</accession>
<proteinExistence type="predicted"/>
<keyword evidence="1" id="KW-0472">Membrane</keyword>
<feature type="transmembrane region" description="Helical" evidence="1">
    <location>
        <begin position="29"/>
        <end position="49"/>
    </location>
</feature>
<evidence type="ECO:0000313" key="3">
    <source>
        <dbReference type="Proteomes" id="UP000231383"/>
    </source>
</evidence>
<evidence type="ECO:0000256" key="1">
    <source>
        <dbReference type="SAM" id="Phobius"/>
    </source>
</evidence>
<protein>
    <submittedName>
        <fullName evidence="2">Uncharacterized protein</fullName>
    </submittedName>
</protein>
<organism evidence="2 3">
    <name type="scientific">Candidatus Roizmanbacteria bacterium CG_4_9_14_0_2_um_filter_39_13</name>
    <dbReference type="NCBI Taxonomy" id="1974839"/>
    <lineage>
        <taxon>Bacteria</taxon>
        <taxon>Candidatus Roizmaniibacteriota</taxon>
    </lineage>
</organism>
<sequence length="244" mass="27122">METNESIQTPEDPSPPVYREAPPSSILKLKYIAIGTLILILGFAGGIYFSRNLTEAQIPQCIKTTPIPSQTITPTTIISPQVISPTEKSDEMVGWKTYVGAGFTFKHPSTYSAQNLADGRVLINNDIMLSSKNSSYKDCKGACPAYEKIETVPSSDGVQITKMNGYQGGIGGNIPQSFIEYEIPTNAEVNTYKYITITLWELPQNIPYPDMVKQYPVDRVPQNIPSEKERELNQILSTFEFINK</sequence>
<keyword evidence="1" id="KW-1133">Transmembrane helix</keyword>
<name>A0A2M8F263_9BACT</name>
<dbReference type="EMBL" id="PFSC01000043">
    <property type="protein sequence ID" value="PJC33367.1"/>
    <property type="molecule type" value="Genomic_DNA"/>
</dbReference>
<dbReference type="Proteomes" id="UP000231383">
    <property type="component" value="Unassembled WGS sequence"/>
</dbReference>
<reference evidence="3" key="1">
    <citation type="submission" date="2017-09" db="EMBL/GenBank/DDBJ databases">
        <title>Depth-based differentiation of microbial function through sediment-hosted aquifers and enrichment of novel symbionts in the deep terrestrial subsurface.</title>
        <authorList>
            <person name="Probst A.J."/>
            <person name="Ladd B."/>
            <person name="Jarett J.K."/>
            <person name="Geller-Mcgrath D.E."/>
            <person name="Sieber C.M.K."/>
            <person name="Emerson J.B."/>
            <person name="Anantharaman K."/>
            <person name="Thomas B.C."/>
            <person name="Malmstrom R."/>
            <person name="Stieglmeier M."/>
            <person name="Klingl A."/>
            <person name="Woyke T."/>
            <person name="Ryan C.M."/>
            <person name="Banfield J.F."/>
        </authorList>
    </citation>
    <scope>NUCLEOTIDE SEQUENCE [LARGE SCALE GENOMIC DNA]</scope>
</reference>
<gene>
    <name evidence="2" type="ORF">CO051_01590</name>
</gene>